<dbReference type="Proteomes" id="UP000075881">
    <property type="component" value="Unassembled WGS sequence"/>
</dbReference>
<name>A0A182K796_9DIPT</name>
<keyword evidence="4 5" id="KW-0472">Membrane</keyword>
<dbReference type="Gene3D" id="1.20.1250.20">
    <property type="entry name" value="MFS general substrate transporter like domains"/>
    <property type="match status" value="1"/>
</dbReference>
<evidence type="ECO:0000313" key="8">
    <source>
        <dbReference type="Proteomes" id="UP000075881"/>
    </source>
</evidence>
<keyword evidence="2 5" id="KW-0812">Transmembrane</keyword>
<sequence>MDFDSILDMCDGFGAYQKIIIGVLLFPATFPCAFHAYSQLFLAAKPNHWCKVPEFDGFGGHLTELLKNISTPQLPHSDGTIGYSKCSTYSRNYSEIAQLVRSEHGNVSLEQLSPPNGITTCRHGWSYDQSIFNSTVVTEWNLVCDRDFDTTTALMVFGVAGLIGNLGFGYMQDYWGRKLSFFLCLVVQVTAGAIGAAMWSYGSWLVSRIVVGLTVPAILSSPYMLAIELVEPRRRNFCTIISNIAYSVGLVLLSVIVYYERDWRSLSIAVSVPLLVLFLFYTLIPESPRWLAARGKYSQAQQILLKMARVNGKTIDDGYRKLLDERIKALSLEDAPELPTDDAANSHVHEIGLRHLFAKPQMRRKTTFVAFIWLTNTSVYVGLSYYAPALGGDEIFNFFLAGLVELPTYIVLWPSLNLFGRRGVLFTTMVIGGLACACTIVPQGRTTTLILYCIGKMGVSSAFVVVPLTASEIYPTVVRGLGMSFCSVVGMLGPIVIPLMNYTGKENVAIPLVIMGIALTAGGIASLFLPETKNMPLPQTLADGEKITLTNPFEGSFYRRKRTRVVKQ</sequence>
<dbReference type="STRING" id="43041.A0A182K796"/>
<feature type="transmembrane region" description="Helical" evidence="5">
    <location>
        <begin position="508"/>
        <end position="529"/>
    </location>
</feature>
<feature type="transmembrane region" description="Helical" evidence="5">
    <location>
        <begin position="153"/>
        <end position="172"/>
    </location>
</feature>
<feature type="domain" description="Major facilitator superfamily (MFS) profile" evidence="6">
    <location>
        <begin position="90"/>
        <end position="533"/>
    </location>
</feature>
<dbReference type="InterPro" id="IPR005828">
    <property type="entry name" value="MFS_sugar_transport-like"/>
</dbReference>
<evidence type="ECO:0000256" key="3">
    <source>
        <dbReference type="ARBA" id="ARBA00022989"/>
    </source>
</evidence>
<organism evidence="7 8">
    <name type="scientific">Anopheles christyi</name>
    <dbReference type="NCBI Taxonomy" id="43041"/>
    <lineage>
        <taxon>Eukaryota</taxon>
        <taxon>Metazoa</taxon>
        <taxon>Ecdysozoa</taxon>
        <taxon>Arthropoda</taxon>
        <taxon>Hexapoda</taxon>
        <taxon>Insecta</taxon>
        <taxon>Pterygota</taxon>
        <taxon>Neoptera</taxon>
        <taxon>Endopterygota</taxon>
        <taxon>Diptera</taxon>
        <taxon>Nematocera</taxon>
        <taxon>Culicoidea</taxon>
        <taxon>Culicidae</taxon>
        <taxon>Anophelinae</taxon>
        <taxon>Anopheles</taxon>
    </lineage>
</organism>
<evidence type="ECO:0000256" key="4">
    <source>
        <dbReference type="ARBA" id="ARBA00023136"/>
    </source>
</evidence>
<feature type="transmembrane region" description="Helical" evidence="5">
    <location>
        <begin position="481"/>
        <end position="502"/>
    </location>
</feature>
<protein>
    <recommendedName>
        <fullName evidence="6">Major facilitator superfamily (MFS) profile domain-containing protein</fullName>
    </recommendedName>
</protein>
<feature type="transmembrane region" description="Helical" evidence="5">
    <location>
        <begin position="205"/>
        <end position="225"/>
    </location>
</feature>
<feature type="transmembrane region" description="Helical" evidence="5">
    <location>
        <begin position="179"/>
        <end position="199"/>
    </location>
</feature>
<feature type="transmembrane region" description="Helical" evidence="5">
    <location>
        <begin position="265"/>
        <end position="284"/>
    </location>
</feature>
<dbReference type="InterPro" id="IPR020846">
    <property type="entry name" value="MFS_dom"/>
</dbReference>
<evidence type="ECO:0000256" key="2">
    <source>
        <dbReference type="ARBA" id="ARBA00022692"/>
    </source>
</evidence>
<dbReference type="Pfam" id="PF00083">
    <property type="entry name" value="Sugar_tr"/>
    <property type="match status" value="1"/>
</dbReference>
<evidence type="ECO:0000259" key="6">
    <source>
        <dbReference type="PROSITE" id="PS50850"/>
    </source>
</evidence>
<dbReference type="CDD" id="cd17317">
    <property type="entry name" value="MFS_SLC22"/>
    <property type="match status" value="1"/>
</dbReference>
<reference evidence="8" key="1">
    <citation type="submission" date="2013-03" db="EMBL/GenBank/DDBJ databases">
        <title>The Genome Sequence of Anopheles christyi ACHKN1017.</title>
        <authorList>
            <consortium name="The Broad Institute Genomics Platform"/>
            <person name="Neafsey D.E."/>
            <person name="Besansky N."/>
            <person name="Walker B."/>
            <person name="Young S.K."/>
            <person name="Zeng Q."/>
            <person name="Gargeya S."/>
            <person name="Fitzgerald M."/>
            <person name="Haas B."/>
            <person name="Abouelleil A."/>
            <person name="Allen A.W."/>
            <person name="Alvarado L."/>
            <person name="Arachchi H.M."/>
            <person name="Berlin A.M."/>
            <person name="Chapman S.B."/>
            <person name="Gainer-Dewar J."/>
            <person name="Goldberg J."/>
            <person name="Griggs A."/>
            <person name="Gujja S."/>
            <person name="Hansen M."/>
            <person name="Howarth C."/>
            <person name="Imamovic A."/>
            <person name="Ireland A."/>
            <person name="Larimer J."/>
            <person name="McCowan C."/>
            <person name="Murphy C."/>
            <person name="Pearson M."/>
            <person name="Poon T.W."/>
            <person name="Priest M."/>
            <person name="Roberts A."/>
            <person name="Saif S."/>
            <person name="Shea T."/>
            <person name="Sisk P."/>
            <person name="Sykes S."/>
            <person name="Wortman J."/>
            <person name="Nusbaum C."/>
            <person name="Birren B."/>
        </authorList>
    </citation>
    <scope>NUCLEOTIDE SEQUENCE [LARGE SCALE GENOMIC DNA]</scope>
    <source>
        <strain evidence="8">ACHKN1017</strain>
    </source>
</reference>
<feature type="transmembrane region" description="Helical" evidence="5">
    <location>
        <begin position="237"/>
        <end position="259"/>
    </location>
</feature>
<dbReference type="GO" id="GO:0016020">
    <property type="term" value="C:membrane"/>
    <property type="evidence" value="ECO:0007669"/>
    <property type="project" value="UniProtKB-SubCell"/>
</dbReference>
<dbReference type="GO" id="GO:0022857">
    <property type="term" value="F:transmembrane transporter activity"/>
    <property type="evidence" value="ECO:0007669"/>
    <property type="project" value="InterPro"/>
</dbReference>
<feature type="transmembrane region" description="Helical" evidence="5">
    <location>
        <begin position="395"/>
        <end position="412"/>
    </location>
</feature>
<accession>A0A182K796</accession>
<feature type="transmembrane region" description="Helical" evidence="5">
    <location>
        <begin position="424"/>
        <end position="443"/>
    </location>
</feature>
<comment type="subcellular location">
    <subcellularLocation>
        <location evidence="1">Membrane</location>
        <topology evidence="1">Multi-pass membrane protein</topology>
    </subcellularLocation>
</comment>
<proteinExistence type="predicted"/>
<feature type="transmembrane region" description="Helical" evidence="5">
    <location>
        <begin position="449"/>
        <end position="469"/>
    </location>
</feature>
<evidence type="ECO:0000313" key="7">
    <source>
        <dbReference type="EnsemblMetazoa" id="ACHR006631-PA"/>
    </source>
</evidence>
<dbReference type="PANTHER" id="PTHR24064">
    <property type="entry name" value="SOLUTE CARRIER FAMILY 22 MEMBER"/>
    <property type="match status" value="1"/>
</dbReference>
<reference evidence="7" key="2">
    <citation type="submission" date="2020-05" db="UniProtKB">
        <authorList>
            <consortium name="EnsemblMetazoa"/>
        </authorList>
    </citation>
    <scope>IDENTIFICATION</scope>
    <source>
        <strain evidence="7">ACHKN1017</strain>
    </source>
</reference>
<keyword evidence="8" id="KW-1185">Reference proteome</keyword>
<dbReference type="VEuPathDB" id="VectorBase:ACHR006631"/>
<dbReference type="AlphaFoldDB" id="A0A182K796"/>
<dbReference type="InterPro" id="IPR036259">
    <property type="entry name" value="MFS_trans_sf"/>
</dbReference>
<dbReference type="SUPFAM" id="SSF103473">
    <property type="entry name" value="MFS general substrate transporter"/>
    <property type="match status" value="1"/>
</dbReference>
<dbReference type="PROSITE" id="PS50850">
    <property type="entry name" value="MFS"/>
    <property type="match status" value="1"/>
</dbReference>
<dbReference type="EnsemblMetazoa" id="ACHR006631-RA">
    <property type="protein sequence ID" value="ACHR006631-PA"/>
    <property type="gene ID" value="ACHR006631"/>
</dbReference>
<feature type="transmembrane region" description="Helical" evidence="5">
    <location>
        <begin position="368"/>
        <end position="389"/>
    </location>
</feature>
<evidence type="ECO:0000256" key="5">
    <source>
        <dbReference type="SAM" id="Phobius"/>
    </source>
</evidence>
<evidence type="ECO:0000256" key="1">
    <source>
        <dbReference type="ARBA" id="ARBA00004141"/>
    </source>
</evidence>
<keyword evidence="3 5" id="KW-1133">Transmembrane helix</keyword>